<accession>A0A8H7SH13</accession>
<name>A0A8H7SH13_9FUNG</name>
<proteinExistence type="predicted"/>
<keyword evidence="2" id="KW-1185">Reference proteome</keyword>
<reference evidence="1" key="1">
    <citation type="submission" date="2021-01" db="EMBL/GenBank/DDBJ databases">
        <title>Metabolic potential, ecology and presence of endohyphal bacteria is reflected in genomic diversity of Mucoromycotina.</title>
        <authorList>
            <person name="Muszewska A."/>
            <person name="Okrasinska A."/>
            <person name="Steczkiewicz K."/>
            <person name="Drgas O."/>
            <person name="Orlowska M."/>
            <person name="Perlinska-Lenart U."/>
            <person name="Aleksandrzak-Piekarczyk T."/>
            <person name="Szatraj K."/>
            <person name="Zielenkiewicz U."/>
            <person name="Pilsyk S."/>
            <person name="Malc E."/>
            <person name="Mieczkowski P."/>
            <person name="Kruszewska J.S."/>
            <person name="Biernat P."/>
            <person name="Pawlowska J."/>
        </authorList>
    </citation>
    <scope>NUCLEOTIDE SEQUENCE</scope>
    <source>
        <strain evidence="1">WA0000018081</strain>
    </source>
</reference>
<sequence>IRRLSACRGCRNLWLLDHAGLSTNREDLEQLVSIIDNESLQKKIVDTLPFNNKEQTSAKLNRWFSLPFSYVLNMITIKREQAICMLYCVAFNDENVKKFVPTIDALKSLDIEVFH</sequence>
<evidence type="ECO:0000313" key="2">
    <source>
        <dbReference type="Proteomes" id="UP000613177"/>
    </source>
</evidence>
<evidence type="ECO:0000313" key="1">
    <source>
        <dbReference type="EMBL" id="KAG2228911.1"/>
    </source>
</evidence>
<comment type="caution">
    <text evidence="1">The sequence shown here is derived from an EMBL/GenBank/DDBJ whole genome shotgun (WGS) entry which is preliminary data.</text>
</comment>
<dbReference type="AlphaFoldDB" id="A0A8H7SH13"/>
<dbReference type="Proteomes" id="UP000613177">
    <property type="component" value="Unassembled WGS sequence"/>
</dbReference>
<dbReference type="EMBL" id="JAEPRE010000337">
    <property type="protein sequence ID" value="KAG2228911.1"/>
    <property type="molecule type" value="Genomic_DNA"/>
</dbReference>
<feature type="non-terminal residue" evidence="1">
    <location>
        <position position="1"/>
    </location>
</feature>
<protein>
    <submittedName>
        <fullName evidence="1">Uncharacterized protein</fullName>
    </submittedName>
</protein>
<gene>
    <name evidence="1" type="ORF">INT48_002966</name>
</gene>
<organism evidence="1 2">
    <name type="scientific">Thamnidium elegans</name>
    <dbReference type="NCBI Taxonomy" id="101142"/>
    <lineage>
        <taxon>Eukaryota</taxon>
        <taxon>Fungi</taxon>
        <taxon>Fungi incertae sedis</taxon>
        <taxon>Mucoromycota</taxon>
        <taxon>Mucoromycotina</taxon>
        <taxon>Mucoromycetes</taxon>
        <taxon>Mucorales</taxon>
        <taxon>Mucorineae</taxon>
        <taxon>Mucoraceae</taxon>
        <taxon>Thamnidium</taxon>
    </lineage>
</organism>